<keyword evidence="2" id="KW-1185">Reference proteome</keyword>
<name>A0A8X6FC99_TRICU</name>
<proteinExistence type="predicted"/>
<evidence type="ECO:0000313" key="2">
    <source>
        <dbReference type="Proteomes" id="UP000887116"/>
    </source>
</evidence>
<organism evidence="1 2">
    <name type="scientific">Trichonephila clavata</name>
    <name type="common">Joro spider</name>
    <name type="synonym">Nephila clavata</name>
    <dbReference type="NCBI Taxonomy" id="2740835"/>
    <lineage>
        <taxon>Eukaryota</taxon>
        <taxon>Metazoa</taxon>
        <taxon>Ecdysozoa</taxon>
        <taxon>Arthropoda</taxon>
        <taxon>Chelicerata</taxon>
        <taxon>Arachnida</taxon>
        <taxon>Araneae</taxon>
        <taxon>Araneomorphae</taxon>
        <taxon>Entelegynae</taxon>
        <taxon>Araneoidea</taxon>
        <taxon>Nephilidae</taxon>
        <taxon>Trichonephila</taxon>
    </lineage>
</organism>
<dbReference type="EMBL" id="BMAO01031505">
    <property type="protein sequence ID" value="GFQ75566.1"/>
    <property type="molecule type" value="Genomic_DNA"/>
</dbReference>
<gene>
    <name evidence="1" type="ORF">TNCT_303491</name>
</gene>
<reference evidence="1" key="1">
    <citation type="submission" date="2020-07" db="EMBL/GenBank/DDBJ databases">
        <title>Multicomponent nature underlies the extraordinary mechanical properties of spider dragline silk.</title>
        <authorList>
            <person name="Kono N."/>
            <person name="Nakamura H."/>
            <person name="Mori M."/>
            <person name="Yoshida Y."/>
            <person name="Ohtoshi R."/>
            <person name="Malay A.D."/>
            <person name="Moran D.A.P."/>
            <person name="Tomita M."/>
            <person name="Numata K."/>
            <person name="Arakawa K."/>
        </authorList>
    </citation>
    <scope>NUCLEOTIDE SEQUENCE</scope>
</reference>
<evidence type="ECO:0000313" key="1">
    <source>
        <dbReference type="EMBL" id="GFQ75566.1"/>
    </source>
</evidence>
<accession>A0A8X6FC99</accession>
<dbReference type="Proteomes" id="UP000887116">
    <property type="component" value="Unassembled WGS sequence"/>
</dbReference>
<dbReference type="AlphaFoldDB" id="A0A8X6FC99"/>
<sequence>MMTWYCDHHPFFSSTWKRSSFVFESHGFSCTRSCSKIHTTTEVMYQSLYTAVFSAGLKPVTRHPQPRY</sequence>
<comment type="caution">
    <text evidence="1">The sequence shown here is derived from an EMBL/GenBank/DDBJ whole genome shotgun (WGS) entry which is preliminary data.</text>
</comment>
<protein>
    <submittedName>
        <fullName evidence="1">Uncharacterized protein</fullName>
    </submittedName>
</protein>